<keyword evidence="2" id="KW-0521">NADP</keyword>
<accession>A0A084GC58</accession>
<organism evidence="4 5">
    <name type="scientific">Pseudallescheria apiosperma</name>
    <name type="common">Scedosporium apiospermum</name>
    <dbReference type="NCBI Taxonomy" id="563466"/>
    <lineage>
        <taxon>Eukaryota</taxon>
        <taxon>Fungi</taxon>
        <taxon>Dikarya</taxon>
        <taxon>Ascomycota</taxon>
        <taxon>Pezizomycotina</taxon>
        <taxon>Sordariomycetes</taxon>
        <taxon>Hypocreomycetidae</taxon>
        <taxon>Microascales</taxon>
        <taxon>Microascaceae</taxon>
        <taxon>Scedosporium</taxon>
    </lineage>
</organism>
<sequence>MSASDFGRFLHSQLFVKLPSPTESYAGKTVIVTGSSSGLGKEAARHYARLGVGKLVLAVRNLEKGAAVKDDIETTTQCAKGVIEVWKLDMASYESVKNFANKVNDELEHLDIVIANAGLNPTKYVLVEEDDSAITVNLVSTFLLMGLLLPKLKATAAKTGTRPTFTIVSSEAHRTIKFDLASVPEGKIFSTLNNKERVDKDGQDQYGISKLMQIITVNPGLCHSEMTDSLDSRGFRMMIAILARSTEEGSRALVHAGAQGAESHGKYLSECKVKDPSSFLLTEQGMLVQGRVWVELERKLEGIWPGIRNNF</sequence>
<dbReference type="KEGG" id="sapo:SAPIO_CDS2279"/>
<gene>
    <name evidence="4" type="ORF">SAPIO_CDS2279</name>
</gene>
<dbReference type="Pfam" id="PF00106">
    <property type="entry name" value="adh_short"/>
    <property type="match status" value="1"/>
</dbReference>
<keyword evidence="3" id="KW-0560">Oxidoreductase</keyword>
<dbReference type="Gene3D" id="3.40.50.720">
    <property type="entry name" value="NAD(P)-binding Rossmann-like Domain"/>
    <property type="match status" value="1"/>
</dbReference>
<evidence type="ECO:0000256" key="2">
    <source>
        <dbReference type="ARBA" id="ARBA00022857"/>
    </source>
</evidence>
<dbReference type="GO" id="GO:0016491">
    <property type="term" value="F:oxidoreductase activity"/>
    <property type="evidence" value="ECO:0007669"/>
    <property type="project" value="UniProtKB-KW"/>
</dbReference>
<dbReference type="InterPro" id="IPR036291">
    <property type="entry name" value="NAD(P)-bd_dom_sf"/>
</dbReference>
<dbReference type="OrthoDB" id="542013at2759"/>
<protein>
    <submittedName>
        <fullName evidence="4">Putative Short-chain dehydrogenase</fullName>
    </submittedName>
</protein>
<dbReference type="EMBL" id="JOWA01000086">
    <property type="protein sequence ID" value="KEZ44920.1"/>
    <property type="molecule type" value="Genomic_DNA"/>
</dbReference>
<dbReference type="PANTHER" id="PTHR24320">
    <property type="entry name" value="RETINOL DEHYDROGENASE"/>
    <property type="match status" value="1"/>
</dbReference>
<dbReference type="RefSeq" id="XP_016644719.1">
    <property type="nucleotide sequence ID" value="XM_016785343.1"/>
</dbReference>
<reference evidence="4 5" key="1">
    <citation type="journal article" date="2014" name="Genome Announc.">
        <title>Draft genome sequence of the pathogenic fungus Scedosporium apiospermum.</title>
        <authorList>
            <person name="Vandeputte P."/>
            <person name="Ghamrawi S."/>
            <person name="Rechenmann M."/>
            <person name="Iltis A."/>
            <person name="Giraud S."/>
            <person name="Fleury M."/>
            <person name="Thornton C."/>
            <person name="Delhaes L."/>
            <person name="Meyer W."/>
            <person name="Papon N."/>
            <person name="Bouchara J.P."/>
        </authorList>
    </citation>
    <scope>NUCLEOTIDE SEQUENCE [LARGE SCALE GENOMIC DNA]</scope>
    <source>
        <strain evidence="4 5">IHEM 14462</strain>
    </source>
</reference>
<evidence type="ECO:0000256" key="3">
    <source>
        <dbReference type="ARBA" id="ARBA00023002"/>
    </source>
</evidence>
<evidence type="ECO:0000313" key="5">
    <source>
        <dbReference type="Proteomes" id="UP000028545"/>
    </source>
</evidence>
<evidence type="ECO:0000313" key="4">
    <source>
        <dbReference type="EMBL" id="KEZ44920.1"/>
    </source>
</evidence>
<dbReference type="OMA" id="TAKMDER"/>
<dbReference type="AlphaFoldDB" id="A0A084GC58"/>
<dbReference type="InterPro" id="IPR002347">
    <property type="entry name" value="SDR_fam"/>
</dbReference>
<comment type="caution">
    <text evidence="4">The sequence shown here is derived from an EMBL/GenBank/DDBJ whole genome shotgun (WGS) entry which is preliminary data.</text>
</comment>
<dbReference type="PANTHER" id="PTHR24320:SF252">
    <property type="entry name" value="DEHYDROGENASE_REDUCTASE FAMILY PROTEIN, PUTATIVE (AFU_ORTHOLOGUE AFUA_3G08550)-RELATED"/>
    <property type="match status" value="1"/>
</dbReference>
<dbReference type="GeneID" id="27721351"/>
<comment type="similarity">
    <text evidence="1">Belongs to the short-chain dehydrogenases/reductases (SDR) family.</text>
</comment>
<dbReference type="SUPFAM" id="SSF51735">
    <property type="entry name" value="NAD(P)-binding Rossmann-fold domains"/>
    <property type="match status" value="1"/>
</dbReference>
<proteinExistence type="inferred from homology"/>
<evidence type="ECO:0000256" key="1">
    <source>
        <dbReference type="ARBA" id="ARBA00006484"/>
    </source>
</evidence>
<dbReference type="HOGENOM" id="CLU_010194_44_4_1"/>
<dbReference type="PRINTS" id="PR00081">
    <property type="entry name" value="GDHRDH"/>
</dbReference>
<keyword evidence="5" id="KW-1185">Reference proteome</keyword>
<dbReference type="Proteomes" id="UP000028545">
    <property type="component" value="Unassembled WGS sequence"/>
</dbReference>
<name>A0A084GC58_PSEDA</name>
<dbReference type="VEuPathDB" id="FungiDB:SAPIO_CDS2279"/>